<dbReference type="GO" id="GO:0042802">
    <property type="term" value="F:identical protein binding"/>
    <property type="evidence" value="ECO:0007669"/>
    <property type="project" value="TreeGrafter"/>
</dbReference>
<comment type="caution">
    <text evidence="5">The sequence shown here is derived from an EMBL/GenBank/DDBJ whole genome shotgun (WGS) entry which is preliminary data.</text>
</comment>
<dbReference type="PANTHER" id="PTHR11986">
    <property type="entry name" value="AMINOTRANSFERASE CLASS III"/>
    <property type="match status" value="1"/>
</dbReference>
<sequence>MVESISMMEAPRIVTEVPGPRSREMLEKQDKYETASRTYTRFFRMAVDRASGSTVMDVDGNIFIDWFAGICVLNLGHNHPVVRAAIERQLDRLVHINEVPTEARVRFMETLLSTLPGSLRNRAKVMFTVTGADACEAAVSLARHVSKGRTIVAFGGAYHGVAGHIVGATANWHYREYAGLSAQDIYHLPYPYTYRFPVRMAEEDVSKAVVDMLRYLIRDPYSGAGKIGGVLVEPVQGEGGYIVPPKDFLPMLREVTEEEGIPLIVDEVQSGVGRTGKIWASEHSSVTPDIMCISKSIGGGIPTSMIAYRPEYDEGLPPGFHLGTYRGNPLALAAGEAILSYLKSSDLLPRVQRDGRKILEMFQEATERNPKLGEVRGLGFMIGVEFAGKDKRPEGEYVERLKHALFQNGLMMHSCGHYGNVMRFMAPLTIEDELVEKGMEVFERESRKLAGK</sequence>
<dbReference type="CDD" id="cd00610">
    <property type="entry name" value="OAT_like"/>
    <property type="match status" value="1"/>
</dbReference>
<dbReference type="GO" id="GO:0030170">
    <property type="term" value="F:pyridoxal phosphate binding"/>
    <property type="evidence" value="ECO:0007669"/>
    <property type="project" value="InterPro"/>
</dbReference>
<evidence type="ECO:0000256" key="1">
    <source>
        <dbReference type="ARBA" id="ARBA00001933"/>
    </source>
</evidence>
<dbReference type="InterPro" id="IPR049704">
    <property type="entry name" value="Aminotrans_3_PPA_site"/>
</dbReference>
<dbReference type="PANTHER" id="PTHR11986:SF58">
    <property type="entry name" value="LEUCINE_METHIONINE RACEMASE"/>
    <property type="match status" value="1"/>
</dbReference>
<dbReference type="InterPro" id="IPR015421">
    <property type="entry name" value="PyrdxlP-dep_Trfase_major"/>
</dbReference>
<comment type="cofactor">
    <cofactor evidence="1">
        <name>pyridoxal 5'-phosphate</name>
        <dbReference type="ChEBI" id="CHEBI:597326"/>
    </cofactor>
</comment>
<evidence type="ECO:0000256" key="3">
    <source>
        <dbReference type="ARBA" id="ARBA00022898"/>
    </source>
</evidence>
<comment type="similarity">
    <text evidence="2 4">Belongs to the class-III pyridoxal-phosphate-dependent aminotransferase family.</text>
</comment>
<dbReference type="InterPro" id="IPR050103">
    <property type="entry name" value="Class-III_PLP-dep_AT"/>
</dbReference>
<dbReference type="Gene3D" id="3.90.1150.10">
    <property type="entry name" value="Aspartate Aminotransferase, domain 1"/>
    <property type="match status" value="1"/>
</dbReference>
<evidence type="ECO:0000256" key="4">
    <source>
        <dbReference type="RuleBase" id="RU003560"/>
    </source>
</evidence>
<keyword evidence="5" id="KW-0808">Transferase</keyword>
<dbReference type="InterPro" id="IPR005814">
    <property type="entry name" value="Aminotrans_3"/>
</dbReference>
<dbReference type="Gene3D" id="3.40.640.10">
    <property type="entry name" value="Type I PLP-dependent aspartate aminotransferase-like (Major domain)"/>
    <property type="match status" value="1"/>
</dbReference>
<dbReference type="SUPFAM" id="SSF53383">
    <property type="entry name" value="PLP-dependent transferases"/>
    <property type="match status" value="1"/>
</dbReference>
<organism evidence="5 6">
    <name type="scientific">Thermogymnomonas acidicola</name>
    <dbReference type="NCBI Taxonomy" id="399579"/>
    <lineage>
        <taxon>Archaea</taxon>
        <taxon>Methanobacteriati</taxon>
        <taxon>Thermoplasmatota</taxon>
        <taxon>Thermoplasmata</taxon>
        <taxon>Thermoplasmatales</taxon>
        <taxon>Thermogymnomonas</taxon>
    </lineage>
</organism>
<name>A0AA37F8X4_9ARCH</name>
<dbReference type="InterPro" id="IPR015424">
    <property type="entry name" value="PyrdxlP-dep_Trfase"/>
</dbReference>
<keyword evidence="3 4" id="KW-0663">Pyridoxal phosphate</keyword>
<gene>
    <name evidence="5" type="primary">rhbA</name>
    <name evidence="5" type="ORF">GCM10007108_04050</name>
</gene>
<keyword evidence="5" id="KW-0032">Aminotransferase</keyword>
<dbReference type="Pfam" id="PF00202">
    <property type="entry name" value="Aminotran_3"/>
    <property type="match status" value="1"/>
</dbReference>
<proteinExistence type="inferred from homology"/>
<reference evidence="5" key="1">
    <citation type="journal article" date="2014" name="Int. J. Syst. Evol. Microbiol.">
        <title>Complete genome sequence of Corynebacterium casei LMG S-19264T (=DSM 44701T), isolated from a smear-ripened cheese.</title>
        <authorList>
            <consortium name="US DOE Joint Genome Institute (JGI-PGF)"/>
            <person name="Walter F."/>
            <person name="Albersmeier A."/>
            <person name="Kalinowski J."/>
            <person name="Ruckert C."/>
        </authorList>
    </citation>
    <scope>NUCLEOTIDE SEQUENCE</scope>
    <source>
        <strain evidence="5">JCM 13583</strain>
    </source>
</reference>
<dbReference type="Proteomes" id="UP000632195">
    <property type="component" value="Unassembled WGS sequence"/>
</dbReference>
<dbReference type="EMBL" id="BMNY01000001">
    <property type="protein sequence ID" value="GGM69099.1"/>
    <property type="molecule type" value="Genomic_DNA"/>
</dbReference>
<dbReference type="InterPro" id="IPR015422">
    <property type="entry name" value="PyrdxlP-dep_Trfase_small"/>
</dbReference>
<dbReference type="PROSITE" id="PS00600">
    <property type="entry name" value="AA_TRANSFER_CLASS_3"/>
    <property type="match status" value="1"/>
</dbReference>
<dbReference type="FunFam" id="3.40.640.10:FF:000004">
    <property type="entry name" value="Acetylornithine aminotransferase"/>
    <property type="match status" value="1"/>
</dbReference>
<dbReference type="GO" id="GO:0008483">
    <property type="term" value="F:transaminase activity"/>
    <property type="evidence" value="ECO:0007669"/>
    <property type="project" value="UniProtKB-KW"/>
</dbReference>
<dbReference type="AlphaFoldDB" id="A0AA37F8X4"/>
<keyword evidence="6" id="KW-1185">Reference proteome</keyword>
<accession>A0AA37F8X4</accession>
<dbReference type="PIRSF" id="PIRSF000521">
    <property type="entry name" value="Transaminase_4ab_Lys_Orn"/>
    <property type="match status" value="1"/>
</dbReference>
<evidence type="ECO:0000313" key="6">
    <source>
        <dbReference type="Proteomes" id="UP000632195"/>
    </source>
</evidence>
<evidence type="ECO:0000256" key="2">
    <source>
        <dbReference type="ARBA" id="ARBA00008954"/>
    </source>
</evidence>
<reference evidence="5" key="2">
    <citation type="submission" date="2022-09" db="EMBL/GenBank/DDBJ databases">
        <authorList>
            <person name="Sun Q."/>
            <person name="Ohkuma M."/>
        </authorList>
    </citation>
    <scope>NUCLEOTIDE SEQUENCE</scope>
    <source>
        <strain evidence="5">JCM 13583</strain>
    </source>
</reference>
<protein>
    <submittedName>
        <fullName evidence="5">Diaminobutyrate--2-oxoglutarate aminotransferase</fullName>
    </submittedName>
</protein>
<dbReference type="RefSeq" id="WP_188679867.1">
    <property type="nucleotide sequence ID" value="NZ_BMNY01000001.1"/>
</dbReference>
<evidence type="ECO:0000313" key="5">
    <source>
        <dbReference type="EMBL" id="GGM69099.1"/>
    </source>
</evidence>